<dbReference type="EMBL" id="AE016796">
    <property type="protein sequence ID" value="AAO08220.1"/>
    <property type="molecule type" value="Genomic_DNA"/>
</dbReference>
<protein>
    <submittedName>
        <fullName evidence="1">Uncharacterized protein</fullName>
    </submittedName>
</protein>
<accession>A0A3Q0L0A2</accession>
<reference evidence="2" key="1">
    <citation type="submission" date="2002-12" db="EMBL/GenBank/DDBJ databases">
        <title>Complete genome sequence of Vibrio vulnificus CMCP6.</title>
        <authorList>
            <person name="Rhee J.H."/>
            <person name="Kim S.Y."/>
            <person name="Chung S.S."/>
            <person name="Kim J.J."/>
            <person name="Moon Y.H."/>
            <person name="Jeong H."/>
            <person name="Choy H.E."/>
        </authorList>
    </citation>
    <scope>NUCLEOTIDE SEQUENCE [LARGE SCALE GENOMIC DNA]</scope>
    <source>
        <strain evidence="2">CMCP6</strain>
    </source>
</reference>
<evidence type="ECO:0000313" key="1">
    <source>
        <dbReference type="EMBL" id="AAO08220.1"/>
    </source>
</evidence>
<reference evidence="1 2" key="3">
    <citation type="journal article" date="2011" name="Mol. Syst. Biol.">
        <title>Integrative genome-scale metabolic analysis of Vibrio vulnificus for drug targeting and discovery.</title>
        <authorList>
            <person name="Kim H.U."/>
            <person name="Kim S.Y."/>
            <person name="Jeong H."/>
            <person name="Kim T.Y."/>
            <person name="Kim J.J."/>
            <person name="Choy H.E."/>
            <person name="Yi K.Y."/>
            <person name="Rhee J.H."/>
            <person name="Lee S.Y."/>
        </authorList>
    </citation>
    <scope>NUCLEOTIDE SEQUENCE [LARGE SCALE GENOMIC DNA]</scope>
    <source>
        <strain evidence="1 2">CMCP6</strain>
    </source>
</reference>
<dbReference type="AlphaFoldDB" id="A0A3Q0L0A2"/>
<evidence type="ECO:0000313" key="2">
    <source>
        <dbReference type="Proteomes" id="UP000002275"/>
    </source>
</evidence>
<name>A0A3Q0L0A2_VIBVU</name>
<reference evidence="1 2" key="2">
    <citation type="journal article" date="2003" name="Infect. Immun.">
        <title>Characterization and pathogenic significance of Vibrio vulnificus antigens preferentially expressed in septicemic patients.</title>
        <authorList>
            <person name="Kim Y.R."/>
            <person name="Lee S.E."/>
            <person name="Kim C.M."/>
            <person name="Kim S.Y."/>
            <person name="Shin E.K."/>
            <person name="Shin D.H."/>
            <person name="Chung S.S."/>
            <person name="Choy H.E."/>
            <person name="Progulske-Fox A."/>
            <person name="Hillman J.D."/>
            <person name="Handfield M."/>
            <person name="Rhee J.H."/>
        </authorList>
    </citation>
    <scope>NUCLEOTIDE SEQUENCE [LARGE SCALE GENOMIC DNA]</scope>
    <source>
        <strain evidence="1 2">CMCP6</strain>
    </source>
</reference>
<sequence length="72" mass="7665">MSLLCIDDSVLPLTFLYSLCSNSLFARHPRERGDPSYSDCLGSVLRLCLRVAVGLVYVAVSALAKASCGGRG</sequence>
<dbReference type="Proteomes" id="UP000002275">
    <property type="component" value="Chromosome II"/>
</dbReference>
<dbReference type="KEGG" id="vvu:VV2_1333"/>
<organism evidence="1 2">
    <name type="scientific">Vibrio vulnificus (strain CMCP6)</name>
    <dbReference type="NCBI Taxonomy" id="216895"/>
    <lineage>
        <taxon>Bacteria</taxon>
        <taxon>Pseudomonadati</taxon>
        <taxon>Pseudomonadota</taxon>
        <taxon>Gammaproteobacteria</taxon>
        <taxon>Vibrionales</taxon>
        <taxon>Vibrionaceae</taxon>
        <taxon>Vibrio</taxon>
    </lineage>
</organism>
<proteinExistence type="predicted"/>
<gene>
    <name evidence="1" type="ordered locus">VV2_1333</name>
</gene>